<protein>
    <submittedName>
        <fullName evidence="1">Uncharacterized protein</fullName>
    </submittedName>
</protein>
<accession>A0A0A1IVR7</accession>
<dbReference type="RefSeq" id="YP_009125129.1">
    <property type="nucleotide sequence ID" value="NC_026594.1"/>
</dbReference>
<evidence type="ECO:0000313" key="2">
    <source>
        <dbReference type="Proteomes" id="UP000030226"/>
    </source>
</evidence>
<name>A0A0A1IVR7_9CAUD</name>
<dbReference type="Proteomes" id="UP000030226">
    <property type="component" value="Segment"/>
</dbReference>
<reference evidence="1 2" key="1">
    <citation type="journal article" date="2015" name="PLoS ONE">
        <title>Investigation of a Large Collection of Pseudomonas aeruginosa Bacteriophages Collected from a Single Environmental Source in Abidjan, Cote d'Ivoire.</title>
        <authorList>
            <person name="Essoh C."/>
            <person name="Latino L."/>
            <person name="Midoux C."/>
            <person name="Blouin Y."/>
            <person name="Loukou G."/>
            <person name="Nguetta S.P."/>
            <person name="Lathro S."/>
            <person name="Cablanmian A."/>
            <person name="Kouassi A.K."/>
            <person name="Vergnaud G."/>
            <person name="Pourcel C."/>
        </authorList>
    </citation>
    <scope>NUCLEOTIDE SEQUENCE [LARGE SCALE GENOMIC DNA]</scope>
    <source>
        <strain evidence="1">Ab18</strain>
    </source>
</reference>
<dbReference type="GeneID" id="23680011"/>
<sequence>MANPKMEVRLVQQLRGDFKIVIYLQSERKKDLRTLGELNPGVASGTADLLNRVGMLAGLIAERQNQDHGDNHTPEACDRIARELFIEAAREYGQRKADLERSVQKLVQEPELIREGKTAHVSAKSD</sequence>
<proteinExistence type="predicted"/>
<organism evidence="1 2">
    <name type="scientific">Pseudomonas phage vB_PaeS_PAO1_Ab18</name>
    <dbReference type="NCBI Taxonomy" id="1548905"/>
    <lineage>
        <taxon>Viruses</taxon>
        <taxon>Duplodnaviria</taxon>
        <taxon>Heunggongvirae</taxon>
        <taxon>Uroviricota</taxon>
        <taxon>Caudoviricetes</taxon>
        <taxon>Mesyanzhinovviridae</taxon>
        <taxon>Bradleyvirinae</taxon>
        <taxon>Abidjanvirus</taxon>
        <taxon>Abidjanvirus Ab18</taxon>
        <taxon>Pseudomonas virus Ab18</taxon>
    </lineage>
</organism>
<dbReference type="EMBL" id="LN610577">
    <property type="protein sequence ID" value="CEF89665.1"/>
    <property type="molecule type" value="Genomic_DNA"/>
</dbReference>
<gene>
    <name evidence="1" type="primary">ORF26</name>
</gene>
<dbReference type="OrthoDB" id="31841at10239"/>
<keyword evidence="2" id="KW-1185">Reference proteome</keyword>
<evidence type="ECO:0000313" key="1">
    <source>
        <dbReference type="EMBL" id="CEF89665.1"/>
    </source>
</evidence>
<dbReference type="KEGG" id="vg:23680011"/>